<evidence type="ECO:0000313" key="1">
    <source>
        <dbReference type="EMBL" id="RPA85975.1"/>
    </source>
</evidence>
<protein>
    <submittedName>
        <fullName evidence="1">Uncharacterized protein</fullName>
    </submittedName>
</protein>
<organism evidence="1 2">
    <name type="scientific">Ascobolus immersus RN42</name>
    <dbReference type="NCBI Taxonomy" id="1160509"/>
    <lineage>
        <taxon>Eukaryota</taxon>
        <taxon>Fungi</taxon>
        <taxon>Dikarya</taxon>
        <taxon>Ascomycota</taxon>
        <taxon>Pezizomycotina</taxon>
        <taxon>Pezizomycetes</taxon>
        <taxon>Pezizales</taxon>
        <taxon>Ascobolaceae</taxon>
        <taxon>Ascobolus</taxon>
    </lineage>
</organism>
<reference evidence="1 2" key="1">
    <citation type="journal article" date="2018" name="Nat. Ecol. Evol.">
        <title>Pezizomycetes genomes reveal the molecular basis of ectomycorrhizal truffle lifestyle.</title>
        <authorList>
            <person name="Murat C."/>
            <person name="Payen T."/>
            <person name="Noel B."/>
            <person name="Kuo A."/>
            <person name="Morin E."/>
            <person name="Chen J."/>
            <person name="Kohler A."/>
            <person name="Krizsan K."/>
            <person name="Balestrini R."/>
            <person name="Da Silva C."/>
            <person name="Montanini B."/>
            <person name="Hainaut M."/>
            <person name="Levati E."/>
            <person name="Barry K.W."/>
            <person name="Belfiori B."/>
            <person name="Cichocki N."/>
            <person name="Clum A."/>
            <person name="Dockter R.B."/>
            <person name="Fauchery L."/>
            <person name="Guy J."/>
            <person name="Iotti M."/>
            <person name="Le Tacon F."/>
            <person name="Lindquist E.A."/>
            <person name="Lipzen A."/>
            <person name="Malagnac F."/>
            <person name="Mello A."/>
            <person name="Molinier V."/>
            <person name="Miyauchi S."/>
            <person name="Poulain J."/>
            <person name="Riccioni C."/>
            <person name="Rubini A."/>
            <person name="Sitrit Y."/>
            <person name="Splivallo R."/>
            <person name="Traeger S."/>
            <person name="Wang M."/>
            <person name="Zifcakova L."/>
            <person name="Wipf D."/>
            <person name="Zambonelli A."/>
            <person name="Paolocci F."/>
            <person name="Nowrousian M."/>
            <person name="Ottonello S."/>
            <person name="Baldrian P."/>
            <person name="Spatafora J.W."/>
            <person name="Henrissat B."/>
            <person name="Nagy L.G."/>
            <person name="Aury J.M."/>
            <person name="Wincker P."/>
            <person name="Grigoriev I.V."/>
            <person name="Bonfante P."/>
            <person name="Martin F.M."/>
        </authorList>
    </citation>
    <scope>NUCLEOTIDE SEQUENCE [LARGE SCALE GENOMIC DNA]</scope>
    <source>
        <strain evidence="1 2">RN42</strain>
    </source>
</reference>
<dbReference type="EMBL" id="ML119651">
    <property type="protein sequence ID" value="RPA85975.1"/>
    <property type="molecule type" value="Genomic_DNA"/>
</dbReference>
<name>A0A3N4IIL5_ASCIM</name>
<gene>
    <name evidence="1" type="ORF">BJ508DRAFT_158752</name>
</gene>
<evidence type="ECO:0000313" key="2">
    <source>
        <dbReference type="Proteomes" id="UP000275078"/>
    </source>
</evidence>
<accession>A0A3N4IIL5</accession>
<dbReference type="AlphaFoldDB" id="A0A3N4IIL5"/>
<dbReference type="Proteomes" id="UP000275078">
    <property type="component" value="Unassembled WGS sequence"/>
</dbReference>
<sequence length="195" mass="22841">MRLEIYRQCSALTLFILSATAKSLQEEILGYRSIYKRAPGFKLRPSDGSLTEVEATPGSQAVFSFWNIARIHTPIERSLFYRMMLFNWKEEPNFTPTMYYERSQNPQLRLFACCIGCSSVRNLLFFVRVRWKKVIPEFYFGLHFAPWIDYCRVCENVALRKKGVLVGNGVMIKTAEDKRLVEKRVRDGEWTVTGW</sequence>
<keyword evidence="2" id="KW-1185">Reference proteome</keyword>
<proteinExistence type="predicted"/>